<protein>
    <submittedName>
        <fullName evidence="2">Uncharacterized protein</fullName>
    </submittedName>
</protein>
<proteinExistence type="predicted"/>
<reference evidence="2 3" key="1">
    <citation type="submission" date="2018-07" db="EMBL/GenBank/DDBJ databases">
        <title>Genomic Encyclopedia of Type Strains, Phase IV (KMG-IV): sequencing the most valuable type-strain genomes for metagenomic binning, comparative biology and taxonomic classification.</title>
        <authorList>
            <person name="Goeker M."/>
        </authorList>
    </citation>
    <scope>NUCLEOTIDE SEQUENCE [LARGE SCALE GENOMIC DNA]</scope>
    <source>
        <strain evidence="2 3">DSM 26407</strain>
    </source>
</reference>
<dbReference type="EMBL" id="QPJY01000002">
    <property type="protein sequence ID" value="RCX31711.1"/>
    <property type="molecule type" value="Genomic_DNA"/>
</dbReference>
<name>A0A369CDS2_9GAMM</name>
<sequence>MTMSEQSAPKRAAEMKRDNDPERKQGDHPPPKVLRKRGICQLSDNRGDREVRLRPGALWFVFGDLLMNRFVKRKDPTDCVIDEEDSGTPDEPDK</sequence>
<evidence type="ECO:0000256" key="1">
    <source>
        <dbReference type="SAM" id="MobiDB-lite"/>
    </source>
</evidence>
<dbReference type="Proteomes" id="UP000252707">
    <property type="component" value="Unassembled WGS sequence"/>
</dbReference>
<comment type="caution">
    <text evidence="2">The sequence shown here is derived from an EMBL/GenBank/DDBJ whole genome shotgun (WGS) entry which is preliminary data.</text>
</comment>
<gene>
    <name evidence="2" type="ORF">DFQ59_10258</name>
</gene>
<evidence type="ECO:0000313" key="3">
    <source>
        <dbReference type="Proteomes" id="UP000252707"/>
    </source>
</evidence>
<evidence type="ECO:0000313" key="2">
    <source>
        <dbReference type="EMBL" id="RCX31711.1"/>
    </source>
</evidence>
<keyword evidence="3" id="KW-1185">Reference proteome</keyword>
<dbReference type="AlphaFoldDB" id="A0A369CDS2"/>
<accession>A0A369CDS2</accession>
<dbReference type="RefSeq" id="WP_170142039.1">
    <property type="nucleotide sequence ID" value="NZ_QPJY01000002.1"/>
</dbReference>
<organism evidence="2 3">
    <name type="scientific">Thioalbus denitrificans</name>
    <dbReference type="NCBI Taxonomy" id="547122"/>
    <lineage>
        <taxon>Bacteria</taxon>
        <taxon>Pseudomonadati</taxon>
        <taxon>Pseudomonadota</taxon>
        <taxon>Gammaproteobacteria</taxon>
        <taxon>Chromatiales</taxon>
        <taxon>Ectothiorhodospiraceae</taxon>
        <taxon>Thioalbus</taxon>
    </lineage>
</organism>
<feature type="region of interest" description="Disordered" evidence="1">
    <location>
        <begin position="1"/>
        <end position="48"/>
    </location>
</feature>
<feature type="compositionally biased region" description="Basic and acidic residues" evidence="1">
    <location>
        <begin position="11"/>
        <end position="30"/>
    </location>
</feature>